<keyword evidence="1" id="KW-0472">Membrane</keyword>
<dbReference type="AlphaFoldDB" id="A0A2I0UWG7"/>
<reference evidence="2 3" key="1">
    <citation type="submission" date="2017-10" db="EMBL/GenBank/DDBJ databases">
        <title>Draft genome of Lysinibacillus fusiformis strain Juneja, a laboratory-derived pathogen of Drosophila melanogaster.</title>
        <authorList>
            <person name="Smith B.R."/>
            <person name="Unckless R.L."/>
        </authorList>
    </citation>
    <scope>NUCLEOTIDE SEQUENCE [LARGE SCALE GENOMIC DNA]</scope>
    <source>
        <strain evidence="2 3">Juneja</strain>
    </source>
</reference>
<protein>
    <submittedName>
        <fullName evidence="2">Uncharacterized protein</fullName>
    </submittedName>
</protein>
<feature type="transmembrane region" description="Helical" evidence="1">
    <location>
        <begin position="20"/>
        <end position="45"/>
    </location>
</feature>
<dbReference type="EMBL" id="PDFK01000007">
    <property type="protein sequence ID" value="PKU50349.1"/>
    <property type="molecule type" value="Genomic_DNA"/>
</dbReference>
<evidence type="ECO:0000313" key="2">
    <source>
        <dbReference type="EMBL" id="PKU50349.1"/>
    </source>
</evidence>
<sequence>MKDWWQRRKGKKYHSGYTFLDFIFDILVWIPELILLPFRVLFWLLRGIGRLIGDVFDFV</sequence>
<evidence type="ECO:0000256" key="1">
    <source>
        <dbReference type="SAM" id="Phobius"/>
    </source>
</evidence>
<dbReference type="Proteomes" id="UP000234956">
    <property type="component" value="Unassembled WGS sequence"/>
</dbReference>
<keyword evidence="1" id="KW-0812">Transmembrane</keyword>
<name>A0A2I0UWG7_9BACI</name>
<dbReference type="RefSeq" id="WP_101966915.1">
    <property type="nucleotide sequence ID" value="NZ_PDFK01000007.1"/>
</dbReference>
<gene>
    <name evidence="2" type="ORF">CRI88_18065</name>
</gene>
<comment type="caution">
    <text evidence="2">The sequence shown here is derived from an EMBL/GenBank/DDBJ whole genome shotgun (WGS) entry which is preliminary data.</text>
</comment>
<evidence type="ECO:0000313" key="3">
    <source>
        <dbReference type="Proteomes" id="UP000234956"/>
    </source>
</evidence>
<organism evidence="2 3">
    <name type="scientific">Lysinibacillus fusiformis</name>
    <dbReference type="NCBI Taxonomy" id="28031"/>
    <lineage>
        <taxon>Bacteria</taxon>
        <taxon>Bacillati</taxon>
        <taxon>Bacillota</taxon>
        <taxon>Bacilli</taxon>
        <taxon>Bacillales</taxon>
        <taxon>Bacillaceae</taxon>
        <taxon>Lysinibacillus</taxon>
    </lineage>
</organism>
<accession>A0A2I0UWG7</accession>
<keyword evidence="1" id="KW-1133">Transmembrane helix</keyword>
<proteinExistence type="predicted"/>